<dbReference type="OrthoDB" id="9801609at2"/>
<dbReference type="RefSeq" id="WP_138535076.1">
    <property type="nucleotide sequence ID" value="NZ_VANR01000002.1"/>
</dbReference>
<dbReference type="CDD" id="cd03801">
    <property type="entry name" value="GT4_PimA-like"/>
    <property type="match status" value="1"/>
</dbReference>
<accession>A0A5S3NCG4</accession>
<dbReference type="PANTHER" id="PTHR46401:SF2">
    <property type="entry name" value="GLYCOSYLTRANSFERASE WBBK-RELATED"/>
    <property type="match status" value="1"/>
</dbReference>
<dbReference type="Gene3D" id="3.40.50.2000">
    <property type="entry name" value="Glycogen Phosphorylase B"/>
    <property type="match status" value="1"/>
</dbReference>
<gene>
    <name evidence="3" type="ORF">FDT66_05115</name>
</gene>
<sequence>MNTIKTVLLSTASLPHEGVASWTTELNYLLKNDNELDYIIGPYSNIKINKPKQVFIEKLTFLDKIKRKINYNNRFNNYLRALNKVLKLEDKIILQVKDNFGLLKSILFFIEKNKLRKRIYVQYHYHSFSPFTTDEKILSQIDELVLLTEDSYHHMKNTLDTFPVRVSINNDGVDSANFKPVNKTNKKNLREELDLSTDKLIFVWCSQDRKKKGLDIILQVWQEIFKNNNNIELLVFGVQKNINIKGVKIMGLVPNHSLIKYYQCSDFYLFPTIWLEGFGLSLVEALKCGSYCISAENGSTKYILKNGEYGTLVKKPNIISCWVSEIEKAILTYENNNKINPFLKNIPQNIYDIKDWCKRYNNNIIEAKKSFKNRYYI</sequence>
<keyword evidence="1 3" id="KW-0808">Transferase</keyword>
<name>A0A5S3NCG4_9FLAO</name>
<comment type="caution">
    <text evidence="3">The sequence shown here is derived from an EMBL/GenBank/DDBJ whole genome shotgun (WGS) entry which is preliminary data.</text>
</comment>
<dbReference type="Proteomes" id="UP000307140">
    <property type="component" value="Unassembled WGS sequence"/>
</dbReference>
<evidence type="ECO:0000313" key="4">
    <source>
        <dbReference type="Proteomes" id="UP000307140"/>
    </source>
</evidence>
<evidence type="ECO:0000259" key="2">
    <source>
        <dbReference type="Pfam" id="PF00534"/>
    </source>
</evidence>
<organism evidence="3 4">
    <name type="scientific">Polaribacter aestuariivivens</name>
    <dbReference type="NCBI Taxonomy" id="2304626"/>
    <lineage>
        <taxon>Bacteria</taxon>
        <taxon>Pseudomonadati</taxon>
        <taxon>Bacteroidota</taxon>
        <taxon>Flavobacteriia</taxon>
        <taxon>Flavobacteriales</taxon>
        <taxon>Flavobacteriaceae</taxon>
    </lineage>
</organism>
<protein>
    <submittedName>
        <fullName evidence="3">Glycosyltransferase family 4 protein</fullName>
    </submittedName>
</protein>
<dbReference type="EMBL" id="VANR01000002">
    <property type="protein sequence ID" value="TMM31349.1"/>
    <property type="molecule type" value="Genomic_DNA"/>
</dbReference>
<dbReference type="GO" id="GO:0009103">
    <property type="term" value="P:lipopolysaccharide biosynthetic process"/>
    <property type="evidence" value="ECO:0007669"/>
    <property type="project" value="TreeGrafter"/>
</dbReference>
<dbReference type="InterPro" id="IPR001296">
    <property type="entry name" value="Glyco_trans_1"/>
</dbReference>
<dbReference type="GO" id="GO:0016757">
    <property type="term" value="F:glycosyltransferase activity"/>
    <property type="evidence" value="ECO:0007669"/>
    <property type="project" value="InterPro"/>
</dbReference>
<dbReference type="Pfam" id="PF00534">
    <property type="entry name" value="Glycos_transf_1"/>
    <property type="match status" value="1"/>
</dbReference>
<evidence type="ECO:0000256" key="1">
    <source>
        <dbReference type="ARBA" id="ARBA00022679"/>
    </source>
</evidence>
<feature type="domain" description="Glycosyl transferase family 1" evidence="2">
    <location>
        <begin position="186"/>
        <end position="337"/>
    </location>
</feature>
<dbReference type="AlphaFoldDB" id="A0A5S3NCG4"/>
<dbReference type="SUPFAM" id="SSF53756">
    <property type="entry name" value="UDP-Glycosyltransferase/glycogen phosphorylase"/>
    <property type="match status" value="1"/>
</dbReference>
<reference evidence="3 4" key="1">
    <citation type="submission" date="2019-05" db="EMBL/GenBank/DDBJ databases">
        <title>Polaribacter aestuariivivens sp. nov., isolated from a tidal flat.</title>
        <authorList>
            <person name="Yoon J.-H."/>
        </authorList>
    </citation>
    <scope>NUCLEOTIDE SEQUENCE [LARGE SCALE GENOMIC DNA]</scope>
    <source>
        <strain evidence="3 4">DBTF-3</strain>
    </source>
</reference>
<evidence type="ECO:0000313" key="3">
    <source>
        <dbReference type="EMBL" id="TMM31349.1"/>
    </source>
</evidence>
<dbReference type="PANTHER" id="PTHR46401">
    <property type="entry name" value="GLYCOSYLTRANSFERASE WBBK-RELATED"/>
    <property type="match status" value="1"/>
</dbReference>
<proteinExistence type="predicted"/>
<keyword evidence="4" id="KW-1185">Reference proteome</keyword>